<evidence type="ECO:0000256" key="10">
    <source>
        <dbReference type="ARBA" id="ARBA00032057"/>
    </source>
</evidence>
<comment type="subcellular location">
    <subcellularLocation>
        <location evidence="1 15">Cytoplasm</location>
    </subcellularLocation>
</comment>
<evidence type="ECO:0000256" key="6">
    <source>
        <dbReference type="ARBA" id="ARBA00022490"/>
    </source>
</evidence>
<evidence type="ECO:0000256" key="16">
    <source>
        <dbReference type="PIRSR" id="PIRSR006337-2"/>
    </source>
</evidence>
<evidence type="ECO:0000313" key="19">
    <source>
        <dbReference type="EMBL" id="KZD21067.1"/>
    </source>
</evidence>
<dbReference type="STRING" id="943830.A4A58_14840"/>
<accession>A0A163XLG1</accession>
<dbReference type="NCBIfam" id="TIGR02402">
    <property type="entry name" value="trehalose_TreZ"/>
    <property type="match status" value="1"/>
</dbReference>
<dbReference type="CDD" id="cd11325">
    <property type="entry name" value="AmyAc_GTHase"/>
    <property type="match status" value="1"/>
</dbReference>
<evidence type="ECO:0000256" key="7">
    <source>
        <dbReference type="ARBA" id="ARBA00022801"/>
    </source>
</evidence>
<proteinExistence type="inferred from homology"/>
<evidence type="ECO:0000256" key="1">
    <source>
        <dbReference type="ARBA" id="ARBA00004496"/>
    </source>
</evidence>
<feature type="active site" description="Proton donor" evidence="15">
    <location>
        <position position="292"/>
    </location>
</feature>
<keyword evidence="20" id="KW-1185">Reference proteome</keyword>
<evidence type="ECO:0000256" key="4">
    <source>
        <dbReference type="ARBA" id="ARBA00012268"/>
    </source>
</evidence>
<dbReference type="OrthoDB" id="9800174at2"/>
<sequence length="588" mass="65451">MSAHSFGPRLTEKGAIFRLWAPAAQRVDVVLSDQSHPLKPSDDGWFIAEVAGVEAGDTYRFRIDDKTDVPDPGARFQPNDIAGPSQVIDHRTYAWRAADWRGRPWEETVLIETHIGTYTPEGTYRAMIDRLDHLVATGITALELMPLADFAGKRNWGYDGVLWYAPDAMFGRPEDLKALIDEAHLRGLMMFLDVVYNHFGPEGNYLGLYAPDFFGGADTPWGSAIDYRLPEVRAYAIENAVAWLRDYCFDGLRLDAVHAIVEQGEIPMLHELSREVGKLAADTGRHIHLVLENDDNRATLLDPATNPPRGKYRAQWNDDYHHAWHVLLTGEDRGYYSDYAQNPLDHIVHALGSGFAYQGQPSAHRAGAERGEPSGELAPAAFVNFLQNHDQIGNRALGDRLETLARPEAIEAALTVTLLAPMVPMLFQGEEWGSKVPFPFFCDFEGDLANAVRNGRKKEFASAYEKYGDEIPDPLDESSFRSAFVDWGNRETTTGKKRLTLVRELLALRKQHIVPRLAGARFGQAEASDDGLLTAFWKMGDDSRLHLTANLSDKAINAAPPSTGTTIWGNTSTGVGTPWSVIWRIGDR</sequence>
<dbReference type="SUPFAM" id="SSF51445">
    <property type="entry name" value="(Trans)glycosidases"/>
    <property type="match status" value="1"/>
</dbReference>
<evidence type="ECO:0000256" key="11">
    <source>
        <dbReference type="ARBA" id="ARBA00033284"/>
    </source>
</evidence>
<dbReference type="PANTHER" id="PTHR43651">
    <property type="entry name" value="1,4-ALPHA-GLUCAN-BRANCHING ENZYME"/>
    <property type="match status" value="1"/>
</dbReference>
<dbReference type="PANTHER" id="PTHR43651:SF11">
    <property type="entry name" value="MALTO-OLIGOSYLTREHALOSE TREHALOHYDROLASE"/>
    <property type="match status" value="1"/>
</dbReference>
<dbReference type="GO" id="GO:0005992">
    <property type="term" value="P:trehalose biosynthetic process"/>
    <property type="evidence" value="ECO:0007669"/>
    <property type="project" value="UniProtKB-UniRule"/>
</dbReference>
<evidence type="ECO:0000256" key="14">
    <source>
        <dbReference type="PIRNR" id="PIRNR006337"/>
    </source>
</evidence>
<dbReference type="AlphaFoldDB" id="A0A163XLG1"/>
<dbReference type="SUPFAM" id="SSF81296">
    <property type="entry name" value="E set domains"/>
    <property type="match status" value="1"/>
</dbReference>
<dbReference type="EMBL" id="LVYV01000053">
    <property type="protein sequence ID" value="KZD21067.1"/>
    <property type="molecule type" value="Genomic_DNA"/>
</dbReference>
<dbReference type="InterPro" id="IPR022567">
    <property type="entry name" value="DUF3459"/>
</dbReference>
<dbReference type="RefSeq" id="WP_068736996.1">
    <property type="nucleotide sequence ID" value="NZ_LVYV01000053.1"/>
</dbReference>
<dbReference type="PIRSF" id="PIRSF006337">
    <property type="entry name" value="Trehalose_TreZ"/>
    <property type="match status" value="1"/>
</dbReference>
<dbReference type="SMART" id="SM00642">
    <property type="entry name" value="Aamy"/>
    <property type="match status" value="1"/>
</dbReference>
<feature type="domain" description="Glycosyl hydrolase family 13 catalytic" evidence="18">
    <location>
        <begin position="86"/>
        <end position="456"/>
    </location>
</feature>
<keyword evidence="6" id="KW-0963">Cytoplasm</keyword>
<keyword evidence="8" id="KW-0119">Carbohydrate metabolism</keyword>
<comment type="similarity">
    <text evidence="3 14">Belongs to the glycosyl hydrolase 13 family.</text>
</comment>
<dbReference type="GO" id="GO:0033942">
    <property type="term" value="F:4-alpha-D-(1-&gt;4)-alpha-D-glucanotrehalose trehalohydrolase activity"/>
    <property type="evidence" value="ECO:0007669"/>
    <property type="project" value="UniProtKB-EC"/>
</dbReference>
<keyword evidence="9 14" id="KW-0326">Glycosidase</keyword>
<dbReference type="InterPro" id="IPR006047">
    <property type="entry name" value="GH13_cat_dom"/>
</dbReference>
<comment type="catalytic activity">
    <reaction evidence="12 14">
        <text>hydrolysis of (1-&gt;4)-alpha-D-glucosidic linkage in 4-alpha-D-[(1-&gt;4)-alpha-D-glucanosyl]n trehalose to yield trehalose and (1-&gt;4)-alpha-D-glucan.</text>
        <dbReference type="EC" id="3.2.1.141"/>
    </reaction>
</comment>
<evidence type="ECO:0000259" key="18">
    <source>
        <dbReference type="SMART" id="SM00642"/>
    </source>
</evidence>
<dbReference type="Proteomes" id="UP000076574">
    <property type="component" value="Unassembled WGS sequence"/>
</dbReference>
<dbReference type="InterPro" id="IPR044901">
    <property type="entry name" value="Trehalose_TreZ_E-set_sf"/>
</dbReference>
<comment type="caution">
    <text evidence="19">The sequence shown here is derived from an EMBL/GenBank/DDBJ whole genome shotgun (WGS) entry which is preliminary data.</text>
</comment>
<name>A0A163XLG1_9BRAD</name>
<gene>
    <name evidence="19" type="ORF">A4A58_14840</name>
</gene>
<dbReference type="InterPro" id="IPR013783">
    <property type="entry name" value="Ig-like_fold"/>
</dbReference>
<evidence type="ECO:0000256" key="8">
    <source>
        <dbReference type="ARBA" id="ARBA00023277"/>
    </source>
</evidence>
<dbReference type="EC" id="3.2.1.141" evidence="4 13"/>
<feature type="binding site" evidence="16">
    <location>
        <begin position="253"/>
        <end position="258"/>
    </location>
    <ligand>
        <name>substrate</name>
    </ligand>
</feature>
<evidence type="ECO:0000256" key="15">
    <source>
        <dbReference type="PIRSR" id="PIRSR006337-1"/>
    </source>
</evidence>
<feature type="active site" description="Nucleophile" evidence="15">
    <location>
        <position position="255"/>
    </location>
</feature>
<feature type="site" description="Transition state stabilizer" evidence="17">
    <location>
        <position position="390"/>
    </location>
</feature>
<dbReference type="Gene3D" id="3.20.20.80">
    <property type="entry name" value="Glycosidases"/>
    <property type="match status" value="1"/>
</dbReference>
<reference evidence="19 20" key="1">
    <citation type="submission" date="2016-03" db="EMBL/GenBank/DDBJ databases">
        <title>Microsymbionts genomes from the relict species Vavilovia formosa (Stev.) Fed.</title>
        <authorList>
            <person name="Kopat V."/>
            <person name="Chirak E."/>
            <person name="Kimeklis A."/>
            <person name="Andronov E."/>
        </authorList>
    </citation>
    <scope>NUCLEOTIDE SEQUENCE [LARGE SCALE GENOMIC DNA]</scope>
    <source>
        <strain evidence="19 20">Vaf07</strain>
    </source>
</reference>
<dbReference type="Pfam" id="PF00128">
    <property type="entry name" value="Alpha-amylase"/>
    <property type="match status" value="1"/>
</dbReference>
<dbReference type="CDD" id="cd02853">
    <property type="entry name" value="E_set_MTHase_like_N"/>
    <property type="match status" value="1"/>
</dbReference>
<protein>
    <recommendedName>
        <fullName evidence="5 13">Malto-oligosyltrehalose trehalohydrolase</fullName>
        <shortName evidence="14">MTHase</shortName>
        <ecNumber evidence="4 13">3.2.1.141</ecNumber>
    </recommendedName>
    <alternativeName>
        <fullName evidence="11 14">4-alpha-D-((1-&gt;4)-alpha-D-glucano)trehalose trehalohydrolase</fullName>
    </alternativeName>
    <alternativeName>
        <fullName evidence="10 14">Maltooligosyl trehalose trehalohydrolase</fullName>
    </alternativeName>
</protein>
<dbReference type="InterPro" id="IPR012768">
    <property type="entry name" value="Trehalose_TreZ"/>
</dbReference>
<dbReference type="Gene3D" id="2.60.40.10">
    <property type="entry name" value="Immunoglobulins"/>
    <property type="match status" value="1"/>
</dbReference>
<evidence type="ECO:0000256" key="3">
    <source>
        <dbReference type="ARBA" id="ARBA00008061"/>
    </source>
</evidence>
<feature type="binding site" evidence="16">
    <location>
        <begin position="318"/>
        <end position="322"/>
    </location>
    <ligand>
        <name>substrate</name>
    </ligand>
</feature>
<evidence type="ECO:0000256" key="12">
    <source>
        <dbReference type="ARBA" id="ARBA00034013"/>
    </source>
</evidence>
<dbReference type="InterPro" id="IPR004193">
    <property type="entry name" value="Glyco_hydro_13_N"/>
</dbReference>
<evidence type="ECO:0000313" key="20">
    <source>
        <dbReference type="Proteomes" id="UP000076574"/>
    </source>
</evidence>
<evidence type="ECO:0000256" key="5">
    <source>
        <dbReference type="ARBA" id="ARBA00015938"/>
    </source>
</evidence>
<dbReference type="InterPro" id="IPR017853">
    <property type="entry name" value="GH"/>
</dbReference>
<keyword evidence="7 14" id="KW-0378">Hydrolase</keyword>
<dbReference type="GO" id="GO:0005737">
    <property type="term" value="C:cytoplasm"/>
    <property type="evidence" value="ECO:0007669"/>
    <property type="project" value="UniProtKB-SubCell"/>
</dbReference>
<evidence type="ECO:0000256" key="9">
    <source>
        <dbReference type="ARBA" id="ARBA00023295"/>
    </source>
</evidence>
<dbReference type="Pfam" id="PF02922">
    <property type="entry name" value="CBM_48"/>
    <property type="match status" value="1"/>
</dbReference>
<evidence type="ECO:0000256" key="13">
    <source>
        <dbReference type="NCBIfam" id="TIGR02402"/>
    </source>
</evidence>
<evidence type="ECO:0000256" key="2">
    <source>
        <dbReference type="ARBA" id="ARBA00005199"/>
    </source>
</evidence>
<dbReference type="Pfam" id="PF11941">
    <property type="entry name" value="DUF3459"/>
    <property type="match status" value="1"/>
</dbReference>
<comment type="pathway">
    <text evidence="2 14">Glycan biosynthesis; trehalose biosynthesis.</text>
</comment>
<evidence type="ECO:0000256" key="17">
    <source>
        <dbReference type="PIRSR" id="PIRSR006337-3"/>
    </source>
</evidence>
<feature type="binding site" evidence="16">
    <location>
        <begin position="389"/>
        <end position="394"/>
    </location>
    <ligand>
        <name>substrate</name>
    </ligand>
</feature>
<organism evidence="19 20">
    <name type="scientific">Tardiphaga robiniae</name>
    <dbReference type="NCBI Taxonomy" id="943830"/>
    <lineage>
        <taxon>Bacteria</taxon>
        <taxon>Pseudomonadati</taxon>
        <taxon>Pseudomonadota</taxon>
        <taxon>Alphaproteobacteria</taxon>
        <taxon>Hyphomicrobiales</taxon>
        <taxon>Nitrobacteraceae</taxon>
        <taxon>Tardiphaga</taxon>
    </lineage>
</organism>
<dbReference type="InterPro" id="IPR014756">
    <property type="entry name" value="Ig_E-set"/>
</dbReference>
<dbReference type="Gene3D" id="1.10.10.760">
    <property type="entry name" value="E-set domains of sugar-utilizing enzymes"/>
    <property type="match status" value="1"/>
</dbReference>
<dbReference type="UniPathway" id="UPA00299"/>